<dbReference type="OrthoDB" id="9794382at2"/>
<organism evidence="5 8">
    <name type="scientific">Acetobacterium wieringae</name>
    <dbReference type="NCBI Taxonomy" id="52694"/>
    <lineage>
        <taxon>Bacteria</taxon>
        <taxon>Bacillati</taxon>
        <taxon>Bacillota</taxon>
        <taxon>Clostridia</taxon>
        <taxon>Eubacteriales</taxon>
        <taxon>Eubacteriaceae</taxon>
        <taxon>Acetobacterium</taxon>
    </lineage>
</organism>
<dbReference type="PANTHER" id="PTHR22617:SF45">
    <property type="entry name" value="CHEMOTAXIS PROTEIN CHEW"/>
    <property type="match status" value="1"/>
</dbReference>
<dbReference type="InterPro" id="IPR002545">
    <property type="entry name" value="CheW-lke_dom"/>
</dbReference>
<dbReference type="GO" id="GO:0006935">
    <property type="term" value="P:chemotaxis"/>
    <property type="evidence" value="ECO:0007669"/>
    <property type="project" value="InterPro"/>
</dbReference>
<dbReference type="Pfam" id="PF01584">
    <property type="entry name" value="CheW"/>
    <property type="match status" value="1"/>
</dbReference>
<dbReference type="InterPro" id="IPR036061">
    <property type="entry name" value="CheW-like_dom_sf"/>
</dbReference>
<dbReference type="GO" id="GO:0007165">
    <property type="term" value="P:signal transduction"/>
    <property type="evidence" value="ECO:0007669"/>
    <property type="project" value="InterPro"/>
</dbReference>
<gene>
    <name evidence="5" type="primary">cheW_2</name>
    <name evidence="5" type="ORF">ACWI_26460</name>
    <name evidence="6" type="ORF">FXB42_08695</name>
    <name evidence="7" type="ORF">LNN31_05150</name>
</gene>
<dbReference type="SMART" id="SM00260">
    <property type="entry name" value="CheW"/>
    <property type="match status" value="1"/>
</dbReference>
<evidence type="ECO:0000313" key="5">
    <source>
        <dbReference type="EMBL" id="OFV70004.1"/>
    </source>
</evidence>
<reference evidence="6 9" key="2">
    <citation type="submission" date="2019-08" db="EMBL/GenBank/DDBJ databases">
        <title>Isolation and enrichment of carboxydotrophic bacteria from anaerobic sludge for the production of bio-based chemicals from syngas.</title>
        <authorList>
            <person name="Antares A.L."/>
            <person name="Moreira J."/>
            <person name="Diender M."/>
            <person name="Parshina S.N."/>
            <person name="Stams A.J.M."/>
            <person name="Alves M."/>
            <person name="Alves J.I."/>
            <person name="Sousa D.Z."/>
        </authorList>
    </citation>
    <scope>NUCLEOTIDE SEQUENCE [LARGE SCALE GENOMIC DNA]</scope>
    <source>
        <strain evidence="6 9">JM</strain>
    </source>
</reference>
<evidence type="ECO:0000313" key="7">
    <source>
        <dbReference type="EMBL" id="UYO63821.1"/>
    </source>
</evidence>
<evidence type="ECO:0000259" key="4">
    <source>
        <dbReference type="PROSITE" id="PS50851"/>
    </source>
</evidence>
<dbReference type="Proteomes" id="UP001163550">
    <property type="component" value="Chromosome"/>
</dbReference>
<dbReference type="EMBL" id="CP087994">
    <property type="protein sequence ID" value="UYO63821.1"/>
    <property type="molecule type" value="Genomic_DNA"/>
</dbReference>
<evidence type="ECO:0000313" key="8">
    <source>
        <dbReference type="Proteomes" id="UP000176244"/>
    </source>
</evidence>
<reference evidence="7" key="3">
    <citation type="submission" date="2021-11" db="EMBL/GenBank/DDBJ databases">
        <title>Isoprene-degrading acetogen.</title>
        <authorList>
            <person name="Yang Y."/>
            <person name="Jin H."/>
            <person name="Yan J."/>
        </authorList>
    </citation>
    <scope>NUCLEOTIDE SEQUENCE</scope>
    <source>
        <strain evidence="7">Berkeley</strain>
    </source>
</reference>
<sequence>MAENVVDNYNLEEDTQHGRFLTFSLEDEVFGIEIKYVTEIIGMQSITKVPEVPTYIKGIINLRGKIIPVLDVRLQFGKEPVDYNDRTCIVVIDIEAVSVGLIVDNVEEVLTIDDEEIAPPPSNKTGFENRFMKGIGKAGGKVQLLLDCERLLKNEEIEVIEELLEEK</sequence>
<dbReference type="EMBL" id="VSLA01000013">
    <property type="protein sequence ID" value="TYC85933.1"/>
    <property type="molecule type" value="Genomic_DNA"/>
</dbReference>
<dbReference type="PANTHER" id="PTHR22617">
    <property type="entry name" value="CHEMOTAXIS SENSOR HISTIDINE KINASE-RELATED"/>
    <property type="match status" value="1"/>
</dbReference>
<reference evidence="5 8" key="1">
    <citation type="submission" date="2015-09" db="EMBL/GenBank/DDBJ databases">
        <title>Genome sequence of Acetobacterium wieringae DSM 1911.</title>
        <authorList>
            <person name="Poehlein A."/>
            <person name="Bengelsdorf F.R."/>
            <person name="Schiel-Bengelsdorf B."/>
            <person name="Duerre P."/>
            <person name="Daniel R."/>
        </authorList>
    </citation>
    <scope>NUCLEOTIDE SEQUENCE [LARGE SCALE GENOMIC DNA]</scope>
    <source>
        <strain evidence="5 8">DSM 1911</strain>
    </source>
</reference>
<accession>A0A1F2PGC1</accession>
<proteinExistence type="predicted"/>
<dbReference type="SUPFAM" id="SSF50341">
    <property type="entry name" value="CheW-like"/>
    <property type="match status" value="1"/>
</dbReference>
<evidence type="ECO:0000313" key="10">
    <source>
        <dbReference type="Proteomes" id="UP001163550"/>
    </source>
</evidence>
<dbReference type="STRING" id="52694.ACWI_26460"/>
<keyword evidence="3" id="KW-0963">Cytoplasm</keyword>
<dbReference type="Gene3D" id="2.30.30.40">
    <property type="entry name" value="SH3 Domains"/>
    <property type="match status" value="1"/>
</dbReference>
<dbReference type="RefSeq" id="WP_026395950.1">
    <property type="nucleotide sequence ID" value="NZ_CABIIK010000045.1"/>
</dbReference>
<evidence type="ECO:0000256" key="1">
    <source>
        <dbReference type="ARBA" id="ARBA00004496"/>
    </source>
</evidence>
<dbReference type="EMBL" id="LKEU01000035">
    <property type="protein sequence ID" value="OFV70004.1"/>
    <property type="molecule type" value="Genomic_DNA"/>
</dbReference>
<dbReference type="Proteomes" id="UP000176244">
    <property type="component" value="Unassembled WGS sequence"/>
</dbReference>
<comment type="subcellular location">
    <subcellularLocation>
        <location evidence="1">Cytoplasm</location>
    </subcellularLocation>
</comment>
<evidence type="ECO:0000313" key="6">
    <source>
        <dbReference type="EMBL" id="TYC85933.1"/>
    </source>
</evidence>
<dbReference type="Proteomes" id="UP000322619">
    <property type="component" value="Unassembled WGS sequence"/>
</dbReference>
<dbReference type="AlphaFoldDB" id="A0A1F2PGC1"/>
<evidence type="ECO:0000256" key="2">
    <source>
        <dbReference type="ARBA" id="ARBA00021483"/>
    </source>
</evidence>
<dbReference type="PROSITE" id="PS50851">
    <property type="entry name" value="CHEW"/>
    <property type="match status" value="1"/>
</dbReference>
<protein>
    <recommendedName>
        <fullName evidence="2">Chemotaxis protein CheW</fullName>
    </recommendedName>
</protein>
<dbReference type="InterPro" id="IPR039315">
    <property type="entry name" value="CheW"/>
</dbReference>
<keyword evidence="10" id="KW-1185">Reference proteome</keyword>
<evidence type="ECO:0000313" key="9">
    <source>
        <dbReference type="Proteomes" id="UP000322619"/>
    </source>
</evidence>
<name>A0A1F2PGC1_9FIRM</name>
<feature type="domain" description="CheW-like" evidence="4">
    <location>
        <begin position="17"/>
        <end position="157"/>
    </location>
</feature>
<dbReference type="GO" id="GO:0005829">
    <property type="term" value="C:cytosol"/>
    <property type="evidence" value="ECO:0007669"/>
    <property type="project" value="TreeGrafter"/>
</dbReference>
<dbReference type="Gene3D" id="2.40.50.180">
    <property type="entry name" value="CheA-289, Domain 4"/>
    <property type="match status" value="1"/>
</dbReference>
<evidence type="ECO:0000256" key="3">
    <source>
        <dbReference type="ARBA" id="ARBA00022490"/>
    </source>
</evidence>